<keyword evidence="2" id="KW-0408">Iron</keyword>
<name>A0A3B1D909_9ZZZZ</name>
<feature type="non-terminal residue" evidence="5">
    <location>
        <position position="186"/>
    </location>
</feature>
<dbReference type="GO" id="GO:0051539">
    <property type="term" value="F:4 iron, 4 sulfur cluster binding"/>
    <property type="evidence" value="ECO:0007669"/>
    <property type="project" value="TreeGrafter"/>
</dbReference>
<dbReference type="InterPro" id="IPR015931">
    <property type="entry name" value="Acnase/IPM_dHydase_lsu_aba_1/3"/>
</dbReference>
<protein>
    <submittedName>
        <fullName evidence="5">Aconitate hydratase</fullName>
        <ecNumber evidence="5">4.2.1.3</ecNumber>
    </submittedName>
</protein>
<dbReference type="Gene3D" id="3.30.499.10">
    <property type="entry name" value="Aconitase, domain 3"/>
    <property type="match status" value="1"/>
</dbReference>
<dbReference type="GO" id="GO:0003994">
    <property type="term" value="F:aconitate hydratase activity"/>
    <property type="evidence" value="ECO:0007669"/>
    <property type="project" value="UniProtKB-EC"/>
</dbReference>
<dbReference type="PANTHER" id="PTHR43160">
    <property type="entry name" value="ACONITATE HYDRATASE B"/>
    <property type="match status" value="1"/>
</dbReference>
<dbReference type="InterPro" id="IPR036008">
    <property type="entry name" value="Aconitase_4Fe-4S_dom"/>
</dbReference>
<dbReference type="EC" id="4.2.1.3" evidence="5"/>
<evidence type="ECO:0000256" key="2">
    <source>
        <dbReference type="ARBA" id="ARBA00023004"/>
    </source>
</evidence>
<gene>
    <name evidence="5" type="ORF">MNBD_NITROSPINAE03-1192</name>
</gene>
<dbReference type="PANTHER" id="PTHR43160:SF3">
    <property type="entry name" value="ACONITATE HYDRATASE, MITOCHONDRIAL"/>
    <property type="match status" value="1"/>
</dbReference>
<keyword evidence="3" id="KW-0411">Iron-sulfur</keyword>
<keyword evidence="1" id="KW-0479">Metal-binding</keyword>
<accession>A0A3B1D909</accession>
<dbReference type="InterPro" id="IPR001030">
    <property type="entry name" value="Acoase/IPM_deHydtase_lsu_aba"/>
</dbReference>
<dbReference type="InterPro" id="IPR050926">
    <property type="entry name" value="Aconitase/IPM_isomerase"/>
</dbReference>
<organism evidence="5">
    <name type="scientific">hydrothermal vent metagenome</name>
    <dbReference type="NCBI Taxonomy" id="652676"/>
    <lineage>
        <taxon>unclassified sequences</taxon>
        <taxon>metagenomes</taxon>
        <taxon>ecological metagenomes</taxon>
    </lineage>
</organism>
<evidence type="ECO:0000256" key="3">
    <source>
        <dbReference type="ARBA" id="ARBA00023014"/>
    </source>
</evidence>
<dbReference type="AlphaFoldDB" id="A0A3B1D909"/>
<keyword evidence="5" id="KW-0456">Lyase</keyword>
<sequence>MGLNVTQKILENHLVEGELVAGEKITVKIDQTLTQDATGTMAHLEFEALGVERVKTKLSVSYIDHNTLQTDFKNADDHRYLQSVAAKYGITFSRPGNGICHQVHLERFGVPGQTLLGSDSHTPTQGGLGMISIGAGGLDVAMAMAGHPFNLTCPEVLNVRLTGKLAPWVSAKDIILEVLRRLSVKG</sequence>
<dbReference type="SUPFAM" id="SSF53732">
    <property type="entry name" value="Aconitase iron-sulfur domain"/>
    <property type="match status" value="1"/>
</dbReference>
<feature type="domain" description="Aconitase/3-isopropylmalate dehydratase large subunit alpha/beta/alpha" evidence="4">
    <location>
        <begin position="7"/>
        <end position="186"/>
    </location>
</feature>
<dbReference type="GO" id="GO:0005829">
    <property type="term" value="C:cytosol"/>
    <property type="evidence" value="ECO:0007669"/>
    <property type="project" value="TreeGrafter"/>
</dbReference>
<evidence type="ECO:0000259" key="4">
    <source>
        <dbReference type="Pfam" id="PF00330"/>
    </source>
</evidence>
<proteinExistence type="predicted"/>
<reference evidence="5" key="1">
    <citation type="submission" date="2018-06" db="EMBL/GenBank/DDBJ databases">
        <authorList>
            <person name="Zhirakovskaya E."/>
        </authorList>
    </citation>
    <scope>NUCLEOTIDE SEQUENCE</scope>
</reference>
<dbReference type="GO" id="GO:0006099">
    <property type="term" value="P:tricarboxylic acid cycle"/>
    <property type="evidence" value="ECO:0007669"/>
    <property type="project" value="TreeGrafter"/>
</dbReference>
<dbReference type="Pfam" id="PF00330">
    <property type="entry name" value="Aconitase"/>
    <property type="match status" value="1"/>
</dbReference>
<dbReference type="PRINTS" id="PR00415">
    <property type="entry name" value="ACONITASE"/>
</dbReference>
<evidence type="ECO:0000313" key="5">
    <source>
        <dbReference type="EMBL" id="VAX25177.1"/>
    </source>
</evidence>
<evidence type="ECO:0000256" key="1">
    <source>
        <dbReference type="ARBA" id="ARBA00022723"/>
    </source>
</evidence>
<dbReference type="EMBL" id="UOGB01000320">
    <property type="protein sequence ID" value="VAX25177.1"/>
    <property type="molecule type" value="Genomic_DNA"/>
</dbReference>
<dbReference type="GO" id="GO:0046872">
    <property type="term" value="F:metal ion binding"/>
    <property type="evidence" value="ECO:0007669"/>
    <property type="project" value="UniProtKB-KW"/>
</dbReference>